<proteinExistence type="inferred from homology"/>
<dbReference type="InterPro" id="IPR036566">
    <property type="entry name" value="PYNP-like_C_sf"/>
</dbReference>
<dbReference type="GO" id="GO:0005829">
    <property type="term" value="C:cytosol"/>
    <property type="evidence" value="ECO:0007669"/>
    <property type="project" value="TreeGrafter"/>
</dbReference>
<protein>
    <recommendedName>
        <fullName evidence="6">Pyrimidine-nucleoside phosphorylase</fullName>
        <ecNumber evidence="5">2.4.2.2</ecNumber>
    </recommendedName>
</protein>
<gene>
    <name evidence="12" type="ORF">D3Z33_07025</name>
</gene>
<dbReference type="NCBIfam" id="NF004747">
    <property type="entry name" value="PRK06078.1"/>
    <property type="match status" value="1"/>
</dbReference>
<feature type="domain" description="Pyrimidine nucleoside phosphorylase C-terminal" evidence="11">
    <location>
        <begin position="345"/>
        <end position="419"/>
    </location>
</feature>
<comment type="catalytic activity">
    <reaction evidence="1">
        <text>2'-deoxyuridine + phosphate = 2-deoxy-alpha-D-ribose 1-phosphate + uracil</text>
        <dbReference type="Rhea" id="RHEA:22824"/>
        <dbReference type="ChEBI" id="CHEBI:16450"/>
        <dbReference type="ChEBI" id="CHEBI:17568"/>
        <dbReference type="ChEBI" id="CHEBI:43474"/>
        <dbReference type="ChEBI" id="CHEBI:57259"/>
        <dbReference type="EC" id="2.4.2.2"/>
    </reaction>
</comment>
<evidence type="ECO:0000256" key="10">
    <source>
        <dbReference type="ARBA" id="ARBA00048525"/>
    </source>
</evidence>
<evidence type="ECO:0000313" key="12">
    <source>
        <dbReference type="EMBL" id="NBI06612.1"/>
    </source>
</evidence>
<evidence type="ECO:0000256" key="9">
    <source>
        <dbReference type="ARBA" id="ARBA00048453"/>
    </source>
</evidence>
<dbReference type="OrthoDB" id="9763887at2"/>
<evidence type="ECO:0000259" key="11">
    <source>
        <dbReference type="SMART" id="SM00941"/>
    </source>
</evidence>
<dbReference type="EMBL" id="QXXA01000007">
    <property type="protein sequence ID" value="NBI06612.1"/>
    <property type="molecule type" value="Genomic_DNA"/>
</dbReference>
<dbReference type="InterPro" id="IPR017459">
    <property type="entry name" value="Glycosyl_Trfase_fam3_N_dom"/>
</dbReference>
<dbReference type="SUPFAM" id="SSF54680">
    <property type="entry name" value="Pyrimidine nucleoside phosphorylase C-terminal domain"/>
    <property type="match status" value="1"/>
</dbReference>
<dbReference type="Pfam" id="PF00591">
    <property type="entry name" value="Glycos_transf_3"/>
    <property type="match status" value="1"/>
</dbReference>
<evidence type="ECO:0000313" key="13">
    <source>
        <dbReference type="Proteomes" id="UP000467132"/>
    </source>
</evidence>
<dbReference type="InterPro" id="IPR000312">
    <property type="entry name" value="Glycosyl_Trfase_fam3"/>
</dbReference>
<dbReference type="PANTHER" id="PTHR10515">
    <property type="entry name" value="THYMIDINE PHOSPHORYLASE"/>
    <property type="match status" value="1"/>
</dbReference>
<dbReference type="RefSeq" id="WP_160197099.1">
    <property type="nucleotide sequence ID" value="NZ_QXXA01000007.1"/>
</dbReference>
<dbReference type="InterPro" id="IPR000053">
    <property type="entry name" value="Thymidine/pyrmidine_PPase"/>
</dbReference>
<evidence type="ECO:0000256" key="3">
    <source>
        <dbReference type="ARBA" id="ARBA00006915"/>
    </source>
</evidence>
<evidence type="ECO:0000256" key="5">
    <source>
        <dbReference type="ARBA" id="ARBA00011889"/>
    </source>
</evidence>
<dbReference type="EC" id="2.4.2.2" evidence="5"/>
<dbReference type="NCBIfam" id="NF004490">
    <property type="entry name" value="PRK05820.1"/>
    <property type="match status" value="1"/>
</dbReference>
<dbReference type="InterPro" id="IPR036320">
    <property type="entry name" value="Glycosyl_Trfase_fam3_N_dom_sf"/>
</dbReference>
<dbReference type="Pfam" id="PF07831">
    <property type="entry name" value="PYNP_C"/>
    <property type="match status" value="1"/>
</dbReference>
<sequence>MDMYEIIKKKRDGNELTSEDIKYFVKNYTKGNIPDYQASALLMAIFFNKMNKAETLNLTNAMLKSGEEIDLSSINGIKVDKHSTGGVGDKTTLVLAPMVAACNLPVAKMSGRGLGHTGGTLDKLESIENFSIDLSKGEFIKNVNDIKLAVAGQTSNIAPADKKLYALRDVTATVDNISLIASSIMSKKLASGSDAIVLDVKVGSGAFMKTLEDAFELAKEMVDIGNGMNRDTMAIISDMDEPLGYAVGNALEVKEAVQTLKGHGPEDLVELCLSLGSRLLLLGKKVKNLEEGRKLLMSKIEDGSAFNKFKQFIKNQGGNVEQIENLDLLPKSNNVMHFKAKKTGYISQMNAEEIGRCALLLGAGRKTIESEIDMSAGIVLNKKKFEKIKKGEIIASLHGNDKDKLKDTLNRLEKIIKISSEKIGEKKIIYGTVDKDGIKKI</sequence>
<evidence type="ECO:0000256" key="6">
    <source>
        <dbReference type="ARBA" id="ARBA00014680"/>
    </source>
</evidence>
<organism evidence="12 13">
    <name type="scientific">Senegalia massiliensis</name>
    <dbReference type="NCBI Taxonomy" id="1720316"/>
    <lineage>
        <taxon>Bacteria</taxon>
        <taxon>Bacillati</taxon>
        <taxon>Bacillota</taxon>
        <taxon>Clostridia</taxon>
        <taxon>Eubacteriales</taxon>
        <taxon>Clostridiaceae</taxon>
        <taxon>Senegalia</taxon>
    </lineage>
</organism>
<keyword evidence="13" id="KW-1185">Reference proteome</keyword>
<evidence type="ECO:0000256" key="2">
    <source>
        <dbReference type="ARBA" id="ARBA00003877"/>
    </source>
</evidence>
<dbReference type="SUPFAM" id="SSF47648">
    <property type="entry name" value="Nucleoside phosphorylase/phosphoribosyltransferase N-terminal domain"/>
    <property type="match status" value="1"/>
</dbReference>
<comment type="similarity">
    <text evidence="3">Belongs to the thymidine/pyrimidine-nucleoside phosphorylase family.</text>
</comment>
<dbReference type="Gene3D" id="3.90.1170.30">
    <property type="entry name" value="Pyrimidine nucleoside phosphorylase-like, C-terminal domain"/>
    <property type="match status" value="1"/>
</dbReference>
<comment type="caution">
    <text evidence="12">The sequence shown here is derived from an EMBL/GenBank/DDBJ whole genome shotgun (WGS) entry which is preliminary data.</text>
</comment>
<dbReference type="Gene3D" id="3.40.1030.10">
    <property type="entry name" value="Nucleoside phosphorylase/phosphoribosyltransferase catalytic domain"/>
    <property type="match status" value="1"/>
</dbReference>
<name>A0A845QZK5_9CLOT</name>
<evidence type="ECO:0000256" key="7">
    <source>
        <dbReference type="ARBA" id="ARBA00022676"/>
    </source>
</evidence>
<dbReference type="AlphaFoldDB" id="A0A845QZK5"/>
<dbReference type="NCBIfam" id="TIGR02644">
    <property type="entry name" value="Y_phosphoryl"/>
    <property type="match status" value="1"/>
</dbReference>
<dbReference type="PROSITE" id="PS00647">
    <property type="entry name" value="THYMID_PHOSPHORYLASE"/>
    <property type="match status" value="1"/>
</dbReference>
<evidence type="ECO:0000256" key="4">
    <source>
        <dbReference type="ARBA" id="ARBA00011738"/>
    </source>
</evidence>
<dbReference type="SMART" id="SM00941">
    <property type="entry name" value="PYNP_C"/>
    <property type="match status" value="1"/>
</dbReference>
<comment type="function">
    <text evidence="2">Catalyzes phosphorolysis of the pyrimidine nucleosides uridine, thymidine and 2'-deoxyuridine with the formation of the corresponding pyrimidine base and ribose-1-phosphate.</text>
</comment>
<keyword evidence="7 12" id="KW-0328">Glycosyltransferase</keyword>
<dbReference type="GO" id="GO:0006213">
    <property type="term" value="P:pyrimidine nucleoside metabolic process"/>
    <property type="evidence" value="ECO:0007669"/>
    <property type="project" value="InterPro"/>
</dbReference>
<dbReference type="InterPro" id="IPR013102">
    <property type="entry name" value="PYNP_C"/>
</dbReference>
<reference evidence="12 13" key="1">
    <citation type="submission" date="2018-08" db="EMBL/GenBank/DDBJ databases">
        <title>Murine metabolic-syndrome-specific gut microbial biobank.</title>
        <authorList>
            <person name="Liu C."/>
        </authorList>
    </citation>
    <scope>NUCLEOTIDE SEQUENCE [LARGE SCALE GENOMIC DNA]</scope>
    <source>
        <strain evidence="12 13">583</strain>
    </source>
</reference>
<dbReference type="Gene3D" id="1.20.970.10">
    <property type="entry name" value="Transferase, Pyrimidine Nucleoside Phosphorylase, Chain C"/>
    <property type="match status" value="1"/>
</dbReference>
<dbReference type="GO" id="GO:0009032">
    <property type="term" value="F:thymidine phosphorylase activity"/>
    <property type="evidence" value="ECO:0007669"/>
    <property type="project" value="TreeGrafter"/>
</dbReference>
<dbReference type="InterPro" id="IPR017872">
    <property type="entry name" value="Pyrmidine_PPase_CS"/>
</dbReference>
<comment type="catalytic activity">
    <reaction evidence="9">
        <text>uridine + phosphate = alpha-D-ribose 1-phosphate + uracil</text>
        <dbReference type="Rhea" id="RHEA:24388"/>
        <dbReference type="ChEBI" id="CHEBI:16704"/>
        <dbReference type="ChEBI" id="CHEBI:17568"/>
        <dbReference type="ChEBI" id="CHEBI:43474"/>
        <dbReference type="ChEBI" id="CHEBI:57720"/>
        <dbReference type="EC" id="2.4.2.2"/>
    </reaction>
</comment>
<dbReference type="SUPFAM" id="SSF52418">
    <property type="entry name" value="Nucleoside phosphorylase/phosphoribosyltransferase catalytic domain"/>
    <property type="match status" value="1"/>
</dbReference>
<comment type="catalytic activity">
    <reaction evidence="10">
        <text>thymidine + phosphate = 2-deoxy-alpha-D-ribose 1-phosphate + thymine</text>
        <dbReference type="Rhea" id="RHEA:16037"/>
        <dbReference type="ChEBI" id="CHEBI:17748"/>
        <dbReference type="ChEBI" id="CHEBI:17821"/>
        <dbReference type="ChEBI" id="CHEBI:43474"/>
        <dbReference type="ChEBI" id="CHEBI:57259"/>
        <dbReference type="EC" id="2.4.2.2"/>
    </reaction>
</comment>
<dbReference type="InterPro" id="IPR018090">
    <property type="entry name" value="Pyrmidine_PPas_bac/euk"/>
</dbReference>
<dbReference type="PIRSF" id="PIRSF000478">
    <property type="entry name" value="TP_PyNP"/>
    <property type="match status" value="1"/>
</dbReference>
<accession>A0A845QZK5</accession>
<dbReference type="FunFam" id="3.40.1030.10:FF:000003">
    <property type="entry name" value="Pyrimidine-nucleoside phosphorylase"/>
    <property type="match status" value="1"/>
</dbReference>
<comment type="subunit">
    <text evidence="4">Homodimer.</text>
</comment>
<keyword evidence="8 12" id="KW-0808">Transferase</keyword>
<dbReference type="GO" id="GO:0004645">
    <property type="term" value="F:1,4-alpha-oligoglucan phosphorylase activity"/>
    <property type="evidence" value="ECO:0007669"/>
    <property type="project" value="InterPro"/>
</dbReference>
<dbReference type="GO" id="GO:0006206">
    <property type="term" value="P:pyrimidine nucleobase metabolic process"/>
    <property type="evidence" value="ECO:0007669"/>
    <property type="project" value="InterPro"/>
</dbReference>
<evidence type="ECO:0000256" key="1">
    <source>
        <dbReference type="ARBA" id="ARBA00001066"/>
    </source>
</evidence>
<dbReference type="InterPro" id="IPR035902">
    <property type="entry name" value="Nuc_phospho_transferase"/>
</dbReference>
<evidence type="ECO:0000256" key="8">
    <source>
        <dbReference type="ARBA" id="ARBA00022679"/>
    </source>
</evidence>
<dbReference type="PANTHER" id="PTHR10515:SF0">
    <property type="entry name" value="THYMIDINE PHOSPHORYLASE"/>
    <property type="match status" value="1"/>
</dbReference>
<dbReference type="Pfam" id="PF02885">
    <property type="entry name" value="Glycos_trans_3N"/>
    <property type="match status" value="1"/>
</dbReference>
<dbReference type="Proteomes" id="UP000467132">
    <property type="component" value="Unassembled WGS sequence"/>
</dbReference>